<dbReference type="AlphaFoldDB" id="A0A4R0RBQ1"/>
<keyword evidence="1" id="KW-1133">Transmembrane helix</keyword>
<dbReference type="EMBL" id="RWJN01000517">
    <property type="protein sequence ID" value="TCD60998.1"/>
    <property type="molecule type" value="Genomic_DNA"/>
</dbReference>
<keyword evidence="3" id="KW-1185">Reference proteome</keyword>
<name>A0A4R0RBQ1_9APHY</name>
<reference evidence="2 3" key="1">
    <citation type="submission" date="2018-11" db="EMBL/GenBank/DDBJ databases">
        <title>Genome assembly of Steccherinum ochraceum LE-BIN_3174, the white-rot fungus of the Steccherinaceae family (The Residual Polyporoid clade, Polyporales, Basidiomycota).</title>
        <authorList>
            <person name="Fedorova T.V."/>
            <person name="Glazunova O.A."/>
            <person name="Landesman E.O."/>
            <person name="Moiseenko K.V."/>
            <person name="Psurtseva N.V."/>
            <person name="Savinova O.S."/>
            <person name="Shakhova N.V."/>
            <person name="Tyazhelova T.V."/>
            <person name="Vasina D.V."/>
        </authorList>
    </citation>
    <scope>NUCLEOTIDE SEQUENCE [LARGE SCALE GENOMIC DNA]</scope>
    <source>
        <strain evidence="2 3">LE-BIN_3174</strain>
    </source>
</reference>
<proteinExistence type="predicted"/>
<sequence>MAALHPTPYRRDPVLYSKISGVWYTPLQGSSAMPAELKVVSKIIGGDVTIIISPPGAYFSARPQDREGAYYHETIPKGHWDLVFDASTSYAVSWGRRDLKHAAPFRTRAPQVLFKEHDEMRKFVDLLTGLSVFSGVSSTAVGSVKTDLARAIAFVVMMGVAAALLFSF</sequence>
<organism evidence="2 3">
    <name type="scientific">Steccherinum ochraceum</name>
    <dbReference type="NCBI Taxonomy" id="92696"/>
    <lineage>
        <taxon>Eukaryota</taxon>
        <taxon>Fungi</taxon>
        <taxon>Dikarya</taxon>
        <taxon>Basidiomycota</taxon>
        <taxon>Agaricomycotina</taxon>
        <taxon>Agaricomycetes</taxon>
        <taxon>Polyporales</taxon>
        <taxon>Steccherinaceae</taxon>
        <taxon>Steccherinum</taxon>
    </lineage>
</organism>
<feature type="transmembrane region" description="Helical" evidence="1">
    <location>
        <begin position="148"/>
        <end position="166"/>
    </location>
</feature>
<evidence type="ECO:0000313" key="3">
    <source>
        <dbReference type="Proteomes" id="UP000292702"/>
    </source>
</evidence>
<evidence type="ECO:0000256" key="1">
    <source>
        <dbReference type="SAM" id="Phobius"/>
    </source>
</evidence>
<gene>
    <name evidence="2" type="ORF">EIP91_009168</name>
</gene>
<comment type="caution">
    <text evidence="2">The sequence shown here is derived from an EMBL/GenBank/DDBJ whole genome shotgun (WGS) entry which is preliminary data.</text>
</comment>
<keyword evidence="1" id="KW-0812">Transmembrane</keyword>
<protein>
    <submittedName>
        <fullName evidence="2">Uncharacterized protein</fullName>
    </submittedName>
</protein>
<accession>A0A4R0RBQ1</accession>
<keyword evidence="1" id="KW-0472">Membrane</keyword>
<dbReference type="Proteomes" id="UP000292702">
    <property type="component" value="Unassembled WGS sequence"/>
</dbReference>
<evidence type="ECO:0000313" key="2">
    <source>
        <dbReference type="EMBL" id="TCD60998.1"/>
    </source>
</evidence>